<dbReference type="PROSITE" id="PS51257">
    <property type="entry name" value="PROKAR_LIPOPROTEIN"/>
    <property type="match status" value="1"/>
</dbReference>
<dbReference type="EMBL" id="LDUG01000017">
    <property type="protein sequence ID" value="KVW97149.1"/>
    <property type="molecule type" value="Genomic_DNA"/>
</dbReference>
<dbReference type="Proteomes" id="UP000064243">
    <property type="component" value="Unassembled WGS sequence"/>
</dbReference>
<feature type="signal peptide" evidence="2">
    <location>
        <begin position="1"/>
        <end position="20"/>
    </location>
</feature>
<evidence type="ECO:0000313" key="4">
    <source>
        <dbReference type="EMBL" id="KVW97149.1"/>
    </source>
</evidence>
<accession>A0A106BR81</accession>
<reference evidence="4 5" key="1">
    <citation type="journal article" date="2015" name="Appl. Environ. Microbiol.">
        <title>Aerobic and Anaerobic Thiosulfate Oxidation by a Cold-Adapted, Subglacial Chemoautotroph.</title>
        <authorList>
            <person name="Harrold Z.R."/>
            <person name="Skidmore M.L."/>
            <person name="Hamilton T.L."/>
            <person name="Desch L."/>
            <person name="Amada K."/>
            <person name="van Gelder W."/>
            <person name="Glover K."/>
            <person name="Roden E.E."/>
            <person name="Boyd E.S."/>
        </authorList>
    </citation>
    <scope>NUCLEOTIDE SEQUENCE [LARGE SCALE GENOMIC DNA]</scope>
    <source>
        <strain evidence="4 5">RG</strain>
    </source>
</reference>
<dbReference type="InterPro" id="IPR011250">
    <property type="entry name" value="OMP/PagP_B-barrel"/>
</dbReference>
<sequence length="313" mass="31374">MKTVAGKRTALLSVSLILSACGGGGGGSAPTPAPTPIATTAFTKWSAVQPGVNYKADGLGQEVTGTASGGQFIAITPSGVADGYSAYLTFDSALELSRLALTTPAPTLVVLDKADGATFTNLTLTPGASPQFVGARNSTSVAVTAKPIDLGWEYQTFGVWETGLGTTSRTFGAMSVGNTAGTAIPDSGTATFTGYTTGSYVNTAGAGTTVFADLTVIADFGTARSLTFKTNNTQTSSDWVVFTSKPDLNLNGALTIAAGTNSFTGSVNSVGGLAGNSTGQFYGPNAEELGGVFLLQGSGVETYAGAYGAKQTP</sequence>
<dbReference type="Pfam" id="PF01298">
    <property type="entry name" value="TbpB_B_D"/>
    <property type="match status" value="1"/>
</dbReference>
<dbReference type="InterPro" id="IPR001677">
    <property type="entry name" value="TbpB_B_D"/>
</dbReference>
<comment type="subcellular location">
    <subcellularLocation>
        <location evidence="1">Cell outer membrane</location>
    </subcellularLocation>
</comment>
<proteinExistence type="predicted"/>
<dbReference type="Gene3D" id="2.40.160.90">
    <property type="match status" value="1"/>
</dbReference>
<gene>
    <name evidence="4" type="ORF">ABW22_04850</name>
</gene>
<dbReference type="GO" id="GO:0009279">
    <property type="term" value="C:cell outer membrane"/>
    <property type="evidence" value="ECO:0007669"/>
    <property type="project" value="UniProtKB-SubCell"/>
</dbReference>
<evidence type="ECO:0000313" key="5">
    <source>
        <dbReference type="Proteomes" id="UP000064243"/>
    </source>
</evidence>
<evidence type="ECO:0000256" key="1">
    <source>
        <dbReference type="ARBA" id="ARBA00004442"/>
    </source>
</evidence>
<evidence type="ECO:0000259" key="3">
    <source>
        <dbReference type="Pfam" id="PF01298"/>
    </source>
</evidence>
<dbReference type="PATRIC" id="fig|36861.3.peg.429"/>
<protein>
    <recommendedName>
        <fullName evidence="3">Transferrin-binding protein B C-lobe/N-lobe beta-barrel domain-containing protein</fullName>
    </recommendedName>
</protein>
<comment type="caution">
    <text evidence="4">The sequence shown here is derived from an EMBL/GenBank/DDBJ whole genome shotgun (WGS) entry which is preliminary data.</text>
</comment>
<keyword evidence="2" id="KW-0732">Signal</keyword>
<dbReference type="AlphaFoldDB" id="A0A106BR81"/>
<organism evidence="4 5">
    <name type="scientific">Thiobacillus denitrificans</name>
    <dbReference type="NCBI Taxonomy" id="36861"/>
    <lineage>
        <taxon>Bacteria</taxon>
        <taxon>Pseudomonadati</taxon>
        <taxon>Pseudomonadota</taxon>
        <taxon>Betaproteobacteria</taxon>
        <taxon>Nitrosomonadales</taxon>
        <taxon>Thiobacillaceae</taxon>
        <taxon>Thiobacillus</taxon>
    </lineage>
</organism>
<dbReference type="SUPFAM" id="SSF56925">
    <property type="entry name" value="OMPA-like"/>
    <property type="match status" value="1"/>
</dbReference>
<evidence type="ECO:0000256" key="2">
    <source>
        <dbReference type="SAM" id="SignalP"/>
    </source>
</evidence>
<keyword evidence="5" id="KW-1185">Reference proteome</keyword>
<dbReference type="OrthoDB" id="5673741at2"/>
<dbReference type="RefSeq" id="WP_157648550.1">
    <property type="nucleotide sequence ID" value="NZ_LDUG01000017.1"/>
</dbReference>
<feature type="chain" id="PRO_5007125730" description="Transferrin-binding protein B C-lobe/N-lobe beta-barrel domain-containing protein" evidence="2">
    <location>
        <begin position="21"/>
        <end position="313"/>
    </location>
</feature>
<feature type="domain" description="Transferrin-binding protein B C-lobe/N-lobe beta-barrel" evidence="3">
    <location>
        <begin position="184"/>
        <end position="311"/>
    </location>
</feature>
<name>A0A106BR81_THIDE</name>